<dbReference type="AlphaFoldDB" id="A0A9D1RG73"/>
<dbReference type="CDD" id="cd19499">
    <property type="entry name" value="RecA-like_ClpB_Hsp104-like"/>
    <property type="match status" value="1"/>
</dbReference>
<dbReference type="EMBL" id="DXGG01000169">
    <property type="protein sequence ID" value="HIW87681.1"/>
    <property type="molecule type" value="Genomic_DNA"/>
</dbReference>
<dbReference type="InterPro" id="IPR036628">
    <property type="entry name" value="Clp_N_dom_sf"/>
</dbReference>
<feature type="domain" description="Clp ATPase C-terminal" evidence="7">
    <location>
        <begin position="686"/>
        <end position="779"/>
    </location>
</feature>
<dbReference type="GO" id="GO:0008233">
    <property type="term" value="F:peptidase activity"/>
    <property type="evidence" value="ECO:0007669"/>
    <property type="project" value="UniProtKB-KW"/>
</dbReference>
<reference evidence="8" key="2">
    <citation type="submission" date="2021-04" db="EMBL/GenBank/DDBJ databases">
        <authorList>
            <person name="Gilroy R."/>
        </authorList>
    </citation>
    <scope>NUCLEOTIDE SEQUENCE</scope>
    <source>
        <strain evidence="8">Gambia16-930</strain>
    </source>
</reference>
<evidence type="ECO:0000259" key="6">
    <source>
        <dbReference type="SMART" id="SM00382"/>
    </source>
</evidence>
<evidence type="ECO:0000259" key="7">
    <source>
        <dbReference type="SMART" id="SM01086"/>
    </source>
</evidence>
<keyword evidence="2 5" id="KW-0547">Nucleotide-binding</keyword>
<dbReference type="GO" id="GO:0016887">
    <property type="term" value="F:ATP hydrolysis activity"/>
    <property type="evidence" value="ECO:0007669"/>
    <property type="project" value="InterPro"/>
</dbReference>
<reference evidence="8" key="1">
    <citation type="journal article" date="2021" name="PeerJ">
        <title>Extensive microbial diversity within the chicken gut microbiome revealed by metagenomics and culture.</title>
        <authorList>
            <person name="Gilroy R."/>
            <person name="Ravi A."/>
            <person name="Getino M."/>
            <person name="Pursley I."/>
            <person name="Horton D.L."/>
            <person name="Alikhan N.F."/>
            <person name="Baker D."/>
            <person name="Gharbi K."/>
            <person name="Hall N."/>
            <person name="Watson M."/>
            <person name="Adriaenssens E.M."/>
            <person name="Foster-Nyarko E."/>
            <person name="Jarju S."/>
            <person name="Secka A."/>
            <person name="Antonio M."/>
            <person name="Oren A."/>
            <person name="Chaudhuri R.R."/>
            <person name="La Ragione R."/>
            <person name="Hildebrand F."/>
            <person name="Pallen M.J."/>
        </authorList>
    </citation>
    <scope>NUCLEOTIDE SEQUENCE</scope>
    <source>
        <strain evidence="8">Gambia16-930</strain>
    </source>
</reference>
<organism evidence="8 9">
    <name type="scientific">Candidatus Onthomorpha intestinigallinarum</name>
    <dbReference type="NCBI Taxonomy" id="2840880"/>
    <lineage>
        <taxon>Bacteria</taxon>
        <taxon>Pseudomonadati</taxon>
        <taxon>Bacteroidota</taxon>
        <taxon>Bacteroidia</taxon>
        <taxon>Bacteroidales</taxon>
        <taxon>Candidatus Onthomorpha</taxon>
    </lineage>
</organism>
<dbReference type="GO" id="GO:0005524">
    <property type="term" value="F:ATP binding"/>
    <property type="evidence" value="ECO:0007669"/>
    <property type="project" value="UniProtKB-KW"/>
</dbReference>
<keyword evidence="1" id="KW-0677">Repeat</keyword>
<keyword evidence="3 5" id="KW-0067">ATP-binding</keyword>
<protein>
    <submittedName>
        <fullName evidence="8">ATP-dependent Clp protease ATP-binding subunit</fullName>
    </submittedName>
</protein>
<dbReference type="GO" id="GO:0034605">
    <property type="term" value="P:cellular response to heat"/>
    <property type="evidence" value="ECO:0007669"/>
    <property type="project" value="TreeGrafter"/>
</dbReference>
<dbReference type="CDD" id="cd00009">
    <property type="entry name" value="AAA"/>
    <property type="match status" value="1"/>
</dbReference>
<dbReference type="SMART" id="SM00382">
    <property type="entry name" value="AAA"/>
    <property type="match status" value="2"/>
</dbReference>
<dbReference type="InterPro" id="IPR041546">
    <property type="entry name" value="ClpA/ClpB_AAA_lid"/>
</dbReference>
<dbReference type="Gene3D" id="1.10.1780.10">
    <property type="entry name" value="Clp, N-terminal domain"/>
    <property type="match status" value="1"/>
</dbReference>
<dbReference type="Gene3D" id="1.10.8.60">
    <property type="match status" value="2"/>
</dbReference>
<dbReference type="InterPro" id="IPR027417">
    <property type="entry name" value="P-loop_NTPase"/>
</dbReference>
<evidence type="ECO:0000256" key="5">
    <source>
        <dbReference type="RuleBase" id="RU004432"/>
    </source>
</evidence>
<dbReference type="PANTHER" id="PTHR11638:SF18">
    <property type="entry name" value="HEAT SHOCK PROTEIN 104"/>
    <property type="match status" value="1"/>
</dbReference>
<evidence type="ECO:0000313" key="8">
    <source>
        <dbReference type="EMBL" id="HIW87681.1"/>
    </source>
</evidence>
<dbReference type="InterPro" id="IPR018368">
    <property type="entry name" value="ClpA/B_CS1"/>
</dbReference>
<accession>A0A9D1RG73</accession>
<dbReference type="PRINTS" id="PR00300">
    <property type="entry name" value="CLPPROTEASEA"/>
</dbReference>
<keyword evidence="4 5" id="KW-0143">Chaperone</keyword>
<dbReference type="SMART" id="SM01086">
    <property type="entry name" value="ClpB_D2-small"/>
    <property type="match status" value="1"/>
</dbReference>
<feature type="domain" description="AAA+ ATPase" evidence="6">
    <location>
        <begin position="507"/>
        <end position="687"/>
    </location>
</feature>
<evidence type="ECO:0000256" key="4">
    <source>
        <dbReference type="ARBA" id="ARBA00023186"/>
    </source>
</evidence>
<dbReference type="PANTHER" id="PTHR11638">
    <property type="entry name" value="ATP-DEPENDENT CLP PROTEASE"/>
    <property type="match status" value="1"/>
</dbReference>
<dbReference type="InterPro" id="IPR028299">
    <property type="entry name" value="ClpA/B_CS2"/>
</dbReference>
<feature type="domain" description="AAA+ ATPase" evidence="6">
    <location>
        <begin position="220"/>
        <end position="366"/>
    </location>
</feature>
<keyword evidence="8" id="KW-0645">Protease</keyword>
<dbReference type="Pfam" id="PF10431">
    <property type="entry name" value="ClpB_D2-small"/>
    <property type="match status" value="1"/>
</dbReference>
<evidence type="ECO:0000313" key="9">
    <source>
        <dbReference type="Proteomes" id="UP000824267"/>
    </source>
</evidence>
<dbReference type="PROSITE" id="PS00871">
    <property type="entry name" value="CLPAB_2"/>
    <property type="match status" value="1"/>
</dbReference>
<dbReference type="Pfam" id="PF17871">
    <property type="entry name" value="AAA_lid_9"/>
    <property type="match status" value="1"/>
</dbReference>
<dbReference type="GO" id="GO:0006508">
    <property type="term" value="P:proteolysis"/>
    <property type="evidence" value="ECO:0007669"/>
    <property type="project" value="UniProtKB-KW"/>
</dbReference>
<dbReference type="Pfam" id="PF02861">
    <property type="entry name" value="Clp_N"/>
    <property type="match status" value="1"/>
</dbReference>
<keyword evidence="8" id="KW-0378">Hydrolase</keyword>
<name>A0A9D1RG73_9BACT</name>
<dbReference type="SUPFAM" id="SSF81923">
    <property type="entry name" value="Double Clp-N motif"/>
    <property type="match status" value="1"/>
</dbReference>
<evidence type="ECO:0000256" key="1">
    <source>
        <dbReference type="ARBA" id="ARBA00022737"/>
    </source>
</evidence>
<comment type="caution">
    <text evidence="8">The sequence shown here is derived from an EMBL/GenBank/DDBJ whole genome shotgun (WGS) entry which is preliminary data.</text>
</comment>
<dbReference type="Gene3D" id="3.40.50.300">
    <property type="entry name" value="P-loop containing nucleotide triphosphate hydrolases"/>
    <property type="match status" value="2"/>
</dbReference>
<gene>
    <name evidence="8" type="ORF">IAC47_05345</name>
</gene>
<dbReference type="InterPro" id="IPR003593">
    <property type="entry name" value="AAA+_ATPase"/>
</dbReference>
<dbReference type="Pfam" id="PF07724">
    <property type="entry name" value="AAA_2"/>
    <property type="match status" value="1"/>
</dbReference>
<comment type="similarity">
    <text evidence="5">Belongs to the ClpA/ClpB family.</text>
</comment>
<dbReference type="Proteomes" id="UP000824267">
    <property type="component" value="Unassembled WGS sequence"/>
</dbReference>
<evidence type="ECO:0000256" key="2">
    <source>
        <dbReference type="ARBA" id="ARBA00022741"/>
    </source>
</evidence>
<dbReference type="InterPro" id="IPR050130">
    <property type="entry name" value="ClpA_ClpB"/>
</dbReference>
<dbReference type="InterPro" id="IPR019489">
    <property type="entry name" value="Clp_ATPase_C"/>
</dbReference>
<dbReference type="FunFam" id="3.40.50.300:FF:000025">
    <property type="entry name" value="ATP-dependent Clp protease subunit"/>
    <property type="match status" value="1"/>
</dbReference>
<dbReference type="GO" id="GO:0005737">
    <property type="term" value="C:cytoplasm"/>
    <property type="evidence" value="ECO:0007669"/>
    <property type="project" value="TreeGrafter"/>
</dbReference>
<dbReference type="InterPro" id="IPR001270">
    <property type="entry name" value="ClpA/B"/>
</dbReference>
<dbReference type="SUPFAM" id="SSF52540">
    <property type="entry name" value="P-loop containing nucleoside triphosphate hydrolases"/>
    <property type="match status" value="2"/>
</dbReference>
<dbReference type="InterPro" id="IPR004176">
    <property type="entry name" value="Clp_R_N"/>
</dbReference>
<dbReference type="Pfam" id="PF00004">
    <property type="entry name" value="AAA"/>
    <property type="match status" value="1"/>
</dbReference>
<dbReference type="InterPro" id="IPR003959">
    <property type="entry name" value="ATPase_AAA_core"/>
</dbReference>
<evidence type="ECO:0000256" key="3">
    <source>
        <dbReference type="ARBA" id="ARBA00022840"/>
    </source>
</evidence>
<dbReference type="PROSITE" id="PS00870">
    <property type="entry name" value="CLPAB_1"/>
    <property type="match status" value="1"/>
</dbReference>
<sequence length="782" mass="87097">MDFKFTKNAQEVLKNSYSEAERLRSTCVCAEHILISMLRIRQCSATLHISSCCDTESLKKELEKHIVSESEAEEALASSESIPIAPSADRIIKIANIQSIKTNCRNVGTMHFLAAMLFYHGTFIYNLLTGNGIYQEDIYKLLRNNSGVKAEESSNGFGYVKNGESGMKTAKSFEVISESSNFLDQYGRDLSKAAKEGLLEPAIGRENEINRICQILGRKKKNNPILIGEAGVGKSSIVEGLAMRIMDENDKVSKLLKDKSIYSLDLALLVAGTRYRGEFEERITNIISTLKEKKNIIVFIDEIHTLVGAGNTKDSLDAANILKPALARGEIQCIGATTVEEYRQYIETDGALSRRFQNVVVEPNTEEEAVVILENIKSRYEQYHNVVYTPEALKACVHLTQRYINNRFLPDKAIDVMDEAGAKKHFESALRNAATEEPERIDVEDIAKVVSSITGVKIESINESEAKKLLNMQGALSKKVIGQDVAVEKVSKAIKRSRVGLQDPGRPISSFLFVGSTGVGKTLLAKELAKYLFGSEDSLVRLDMSEYMEKHSVSKLIGSPPGYVGYKDLGLLTSGVMTHPYSVVLLDEIEKAHEDVFNISLQILDEGQLTDSMGRKINFKNTIIIMTSNVGSRRLSDFGVGVGFSTSAVKGSHSLLENSVIEKDLKKTFSPEFLNRIDDVIFFNSLDSKTLSKIVSLELEKFSERLKTLSVSVEFSKNVKDLILKECSEEHYGARPVKRIIQRLIEDEISDFLLSNGSAKDRRLFVDAGEDEKERKIKIELK</sequence>
<proteinExistence type="inferred from homology"/>